<evidence type="ECO:0000256" key="1">
    <source>
        <dbReference type="SAM" id="SignalP"/>
    </source>
</evidence>
<accession>R4WQB7</accession>
<dbReference type="EMBL" id="AK416907">
    <property type="protein sequence ID" value="BAN20122.1"/>
    <property type="molecule type" value="mRNA"/>
</dbReference>
<evidence type="ECO:0000313" key="2">
    <source>
        <dbReference type="EMBL" id="BAN20122.1"/>
    </source>
</evidence>
<feature type="signal peptide" evidence="1">
    <location>
        <begin position="1"/>
        <end position="17"/>
    </location>
</feature>
<name>R4WQB7_RIPPE</name>
<reference evidence="2" key="1">
    <citation type="journal article" date="2013" name="PLoS ONE">
        <title>Gene expression in gut symbiotic organ of stinkbug affected by extracellular bacterial symbiont.</title>
        <authorList>
            <person name="Futahashi R."/>
            <person name="Tanaka K."/>
            <person name="Tanahashi M."/>
            <person name="Nikoh N."/>
            <person name="Kikuchi Y."/>
            <person name="Lee B.L."/>
            <person name="Fukatsu T."/>
        </authorList>
    </citation>
    <scope>NUCLEOTIDE SEQUENCE</scope>
    <source>
        <tissue evidence="2">Midgut</tissue>
    </source>
</reference>
<organism evidence="2">
    <name type="scientific">Riptortus pedestris</name>
    <name type="common">Bean bug</name>
    <dbReference type="NCBI Taxonomy" id="329032"/>
    <lineage>
        <taxon>Eukaryota</taxon>
        <taxon>Metazoa</taxon>
        <taxon>Ecdysozoa</taxon>
        <taxon>Arthropoda</taxon>
        <taxon>Hexapoda</taxon>
        <taxon>Insecta</taxon>
        <taxon>Pterygota</taxon>
        <taxon>Neoptera</taxon>
        <taxon>Paraneoptera</taxon>
        <taxon>Hemiptera</taxon>
        <taxon>Heteroptera</taxon>
        <taxon>Panheteroptera</taxon>
        <taxon>Pentatomomorpha</taxon>
        <taxon>Coreoidea</taxon>
        <taxon>Alydidae</taxon>
        <taxon>Riptortus</taxon>
    </lineage>
</organism>
<dbReference type="AlphaFoldDB" id="R4WQB7"/>
<keyword evidence="1" id="KW-0732">Signal</keyword>
<protein>
    <submittedName>
        <fullName evidence="2">Cysteine rich secreted protein</fullName>
    </submittedName>
</protein>
<feature type="chain" id="PRO_5004380974" evidence="1">
    <location>
        <begin position="18"/>
        <end position="104"/>
    </location>
</feature>
<proteinExistence type="evidence at transcript level"/>
<sequence length="104" mass="11599">MFWPLLLLPFFLSGLCAEKDTLGRDICGPWSFCGHGFHCCTLEHCCPYTTICCITRDNGVKCCPKKRGAMSTPIRTIFTSVGQLRSTETLQGQAQIKKSANMLY</sequence>